<dbReference type="PIRSF" id="PIRSF005962">
    <property type="entry name" value="Pept_M20D_amidohydro"/>
    <property type="match status" value="1"/>
</dbReference>
<dbReference type="AlphaFoldDB" id="A0A078ANK0"/>
<evidence type="ECO:0000259" key="2">
    <source>
        <dbReference type="Pfam" id="PF07687"/>
    </source>
</evidence>
<dbReference type="OrthoDB" id="6119954at2759"/>
<dbReference type="PANTHER" id="PTHR11014">
    <property type="entry name" value="PEPTIDASE M20 FAMILY MEMBER"/>
    <property type="match status" value="1"/>
</dbReference>
<feature type="binding site" evidence="1">
    <location>
        <position position="193"/>
    </location>
    <ligand>
        <name>Mn(2+)</name>
        <dbReference type="ChEBI" id="CHEBI:29035"/>
        <label>2</label>
    </ligand>
</feature>
<dbReference type="CDD" id="cd03886">
    <property type="entry name" value="M20_Acy1"/>
    <property type="match status" value="1"/>
</dbReference>
<feature type="binding site" evidence="1">
    <location>
        <position position="168"/>
    </location>
    <ligand>
        <name>Mn(2+)</name>
        <dbReference type="ChEBI" id="CHEBI:29035"/>
        <label>2</label>
    </ligand>
</feature>
<dbReference type="OMA" id="VCAQIVI"/>
<dbReference type="InterPro" id="IPR011650">
    <property type="entry name" value="Peptidase_M20_dimer"/>
</dbReference>
<dbReference type="SUPFAM" id="SSF55031">
    <property type="entry name" value="Bacterial exopeptidase dimerisation domain"/>
    <property type="match status" value="1"/>
</dbReference>
<reference evidence="3 4" key="1">
    <citation type="submission" date="2014-06" db="EMBL/GenBank/DDBJ databases">
        <authorList>
            <person name="Swart Estienne"/>
        </authorList>
    </citation>
    <scope>NUCLEOTIDE SEQUENCE [LARGE SCALE GENOMIC DNA]</scope>
    <source>
        <strain evidence="3 4">130c</strain>
    </source>
</reference>
<dbReference type="Proteomes" id="UP000039865">
    <property type="component" value="Unassembled WGS sequence"/>
</dbReference>
<keyword evidence="4" id="KW-1185">Reference proteome</keyword>
<keyword evidence="1" id="KW-0464">Manganese</keyword>
<keyword evidence="3" id="KW-0378">Hydrolase</keyword>
<feature type="binding site" evidence="1">
    <location>
        <position position="393"/>
    </location>
    <ligand>
        <name>Mn(2+)</name>
        <dbReference type="ChEBI" id="CHEBI:29035"/>
        <label>2</label>
    </ligand>
</feature>
<dbReference type="InParanoid" id="A0A078ANK0"/>
<dbReference type="Pfam" id="PF01546">
    <property type="entry name" value="Peptidase_M20"/>
    <property type="match status" value="1"/>
</dbReference>
<evidence type="ECO:0000256" key="1">
    <source>
        <dbReference type="PIRSR" id="PIRSR005962-1"/>
    </source>
</evidence>
<dbReference type="Pfam" id="PF07687">
    <property type="entry name" value="M20_dimer"/>
    <property type="match status" value="1"/>
</dbReference>
<dbReference type="EMBL" id="CCKQ01011905">
    <property type="protein sequence ID" value="CDW83506.1"/>
    <property type="molecule type" value="Genomic_DNA"/>
</dbReference>
<feature type="domain" description="Peptidase M20 dimerisation" evidence="2">
    <location>
        <begin position="217"/>
        <end position="313"/>
    </location>
</feature>
<dbReference type="InterPro" id="IPR017439">
    <property type="entry name" value="Amidohydrolase"/>
</dbReference>
<feature type="binding site" evidence="1">
    <location>
        <position position="130"/>
    </location>
    <ligand>
        <name>Mn(2+)</name>
        <dbReference type="ChEBI" id="CHEBI:29035"/>
        <label>2</label>
    </ligand>
</feature>
<dbReference type="SUPFAM" id="SSF53187">
    <property type="entry name" value="Zn-dependent exopeptidases"/>
    <property type="match status" value="1"/>
</dbReference>
<dbReference type="GO" id="GO:0046872">
    <property type="term" value="F:metal ion binding"/>
    <property type="evidence" value="ECO:0007669"/>
    <property type="project" value="UniProtKB-KW"/>
</dbReference>
<protein>
    <submittedName>
        <fullName evidence="3">Amidohydrolase</fullName>
    </submittedName>
</protein>
<sequence>MEVSGLQLPIEHNPSINYEHINLMQTAGCNIHKLIELRRDIHKHPEGGFQEFETQKKLKAALFSYGIEEENIKVAAKTGLVVDIQGKGEVQADNKGIKMIALRADMDALPIPENNPDLEYKTTNSWAHMCGHDGHMTTLLAAAQVIANNRDKMPSDKTVRLLLQPAEEGPGGALPMIKEDNCLQDVDEVYGFHNVPNFLEGEVRVVSGPIMAQVSVVRINVVGRGGHGSLPHLVNDVITASAFILNNLHTIKSRCIHNKENFVFTICQVDSGFTHNVFPDKSFMQGTIRSYNNEVLKKIKEKIVLIAETTAETYGCKATVDVFDMYPATINHPTETQHIQRLAKQHLGEHLLSEQDLPLTASEDFSYFLEEKPGCFYMLGLKRPTDNTNKSLHTSNYDFNDDMIAYGGYFYTRIVEDRLDVKLF</sequence>
<dbReference type="InterPro" id="IPR036264">
    <property type="entry name" value="Bact_exopeptidase_dim_dom"/>
</dbReference>
<dbReference type="PANTHER" id="PTHR11014:SF63">
    <property type="entry name" value="METALLOPEPTIDASE, PUTATIVE (AFU_ORTHOLOGUE AFUA_6G09600)-RELATED"/>
    <property type="match status" value="1"/>
</dbReference>
<dbReference type="NCBIfam" id="TIGR01891">
    <property type="entry name" value="amidohydrolases"/>
    <property type="match status" value="1"/>
</dbReference>
<proteinExistence type="predicted"/>
<organism evidence="3 4">
    <name type="scientific">Stylonychia lemnae</name>
    <name type="common">Ciliate</name>
    <dbReference type="NCBI Taxonomy" id="5949"/>
    <lineage>
        <taxon>Eukaryota</taxon>
        <taxon>Sar</taxon>
        <taxon>Alveolata</taxon>
        <taxon>Ciliophora</taxon>
        <taxon>Intramacronucleata</taxon>
        <taxon>Spirotrichea</taxon>
        <taxon>Stichotrichia</taxon>
        <taxon>Sporadotrichida</taxon>
        <taxon>Oxytrichidae</taxon>
        <taxon>Stylonychinae</taxon>
        <taxon>Stylonychia</taxon>
    </lineage>
</organism>
<feature type="binding site" evidence="1">
    <location>
        <position position="132"/>
    </location>
    <ligand>
        <name>Mn(2+)</name>
        <dbReference type="ChEBI" id="CHEBI:29035"/>
        <label>2</label>
    </ligand>
</feature>
<keyword evidence="1" id="KW-0479">Metal-binding</keyword>
<dbReference type="Gene3D" id="3.40.630.10">
    <property type="entry name" value="Zn peptidases"/>
    <property type="match status" value="1"/>
</dbReference>
<evidence type="ECO:0000313" key="4">
    <source>
        <dbReference type="Proteomes" id="UP000039865"/>
    </source>
</evidence>
<dbReference type="Gene3D" id="3.30.70.360">
    <property type="match status" value="1"/>
</dbReference>
<evidence type="ECO:0000313" key="3">
    <source>
        <dbReference type="EMBL" id="CDW83506.1"/>
    </source>
</evidence>
<dbReference type="InterPro" id="IPR002933">
    <property type="entry name" value="Peptidase_M20"/>
</dbReference>
<gene>
    <name evidence="3" type="primary">Contig5698.g6096</name>
    <name evidence="3" type="ORF">STYLEM_12554</name>
</gene>
<comment type="cofactor">
    <cofactor evidence="1">
        <name>Mn(2+)</name>
        <dbReference type="ChEBI" id="CHEBI:29035"/>
    </cofactor>
    <text evidence="1">The Mn(2+) ion enhances activity.</text>
</comment>
<name>A0A078ANK0_STYLE</name>
<accession>A0A078ANK0</accession>
<dbReference type="GO" id="GO:0016787">
    <property type="term" value="F:hydrolase activity"/>
    <property type="evidence" value="ECO:0007669"/>
    <property type="project" value="UniProtKB-KW"/>
</dbReference>